<evidence type="ECO:0000256" key="1">
    <source>
        <dbReference type="ARBA" id="ARBA00001947"/>
    </source>
</evidence>
<dbReference type="GO" id="GO:0017136">
    <property type="term" value="F:histone deacetylase activity, NAD-dependent"/>
    <property type="evidence" value="ECO:0007669"/>
    <property type="project" value="TreeGrafter"/>
</dbReference>
<dbReference type="EMBL" id="CP033149">
    <property type="protein sequence ID" value="AYO42197.1"/>
    <property type="molecule type" value="Genomic_DNA"/>
</dbReference>
<dbReference type="InterPro" id="IPR003000">
    <property type="entry name" value="Sirtuin"/>
</dbReference>
<dbReference type="Proteomes" id="UP000269793">
    <property type="component" value="Chromosome II"/>
</dbReference>
<dbReference type="Gene3D" id="3.40.50.1220">
    <property type="entry name" value="TPP-binding domain"/>
    <property type="match status" value="1"/>
</dbReference>
<feature type="binding site" evidence="8">
    <location>
        <position position="140"/>
    </location>
    <ligand>
        <name>Zn(2+)</name>
        <dbReference type="ChEBI" id="CHEBI:29105"/>
    </ligand>
</feature>
<keyword evidence="7" id="KW-0520">NAD</keyword>
<dbReference type="GO" id="GO:0070403">
    <property type="term" value="F:NAD+ binding"/>
    <property type="evidence" value="ECO:0007669"/>
    <property type="project" value="InterPro"/>
</dbReference>
<evidence type="ECO:0000256" key="2">
    <source>
        <dbReference type="ARBA" id="ARBA00004173"/>
    </source>
</evidence>
<keyword evidence="10" id="KW-0378">Hydrolase</keyword>
<reference evidence="10 11" key="1">
    <citation type="submission" date="2018-10" db="EMBL/GenBank/DDBJ databases">
        <title>Complete genome sequence of Malassezia restricta CBS 7877.</title>
        <authorList>
            <person name="Morand S.C."/>
            <person name="Bertignac M."/>
            <person name="Iltis A."/>
            <person name="Kolder I."/>
            <person name="Pirovano W."/>
            <person name="Jourdain R."/>
            <person name="Clavaud C."/>
        </authorList>
    </citation>
    <scope>NUCLEOTIDE SEQUENCE [LARGE SCALE GENOMIC DNA]</scope>
    <source>
        <strain evidence="10 11">CBS 7877</strain>
    </source>
</reference>
<dbReference type="InterPro" id="IPR026591">
    <property type="entry name" value="Sirtuin_cat_small_dom_sf"/>
</dbReference>
<keyword evidence="6 8" id="KW-0862">Zinc</keyword>
<dbReference type="PANTHER" id="PTHR11085:SF6">
    <property type="entry name" value="NAD-DEPENDENT PROTEIN DEACETYLASE SIRTUIN-2"/>
    <property type="match status" value="1"/>
</dbReference>
<evidence type="ECO:0000256" key="7">
    <source>
        <dbReference type="ARBA" id="ARBA00023027"/>
    </source>
</evidence>
<dbReference type="OrthoDB" id="420264at2759"/>
<evidence type="ECO:0000256" key="4">
    <source>
        <dbReference type="ARBA" id="ARBA00022679"/>
    </source>
</evidence>
<dbReference type="EC" id="3.5.1.-" evidence="10"/>
<feature type="domain" description="Deacetylase sirtuin-type" evidence="9">
    <location>
        <begin position="1"/>
        <end position="265"/>
    </location>
</feature>
<gene>
    <name evidence="10" type="primary">Sirt2</name>
    <name evidence="10" type="ORF">DNF11_1247</name>
</gene>
<feature type="binding site" evidence="8">
    <location>
        <position position="145"/>
    </location>
    <ligand>
        <name>Zn(2+)</name>
        <dbReference type="ChEBI" id="CHEBI:29105"/>
    </ligand>
</feature>
<keyword evidence="5 8" id="KW-0479">Metal-binding</keyword>
<proteinExistence type="inferred from homology"/>
<comment type="similarity">
    <text evidence="3">Belongs to the sirtuin family. Class I subfamily.</text>
</comment>
<dbReference type="PROSITE" id="PS50305">
    <property type="entry name" value="SIRTUIN"/>
    <property type="match status" value="1"/>
</dbReference>
<evidence type="ECO:0000313" key="10">
    <source>
        <dbReference type="EMBL" id="AYO42197.1"/>
    </source>
</evidence>
<comment type="subcellular location">
    <subcellularLocation>
        <location evidence="2">Mitochondrion</location>
    </subcellularLocation>
</comment>
<feature type="active site" description="Proton acceptor" evidence="8">
    <location>
        <position position="108"/>
    </location>
</feature>
<evidence type="ECO:0000256" key="5">
    <source>
        <dbReference type="ARBA" id="ARBA00022723"/>
    </source>
</evidence>
<dbReference type="GO" id="GO:0016787">
    <property type="term" value="F:hydrolase activity"/>
    <property type="evidence" value="ECO:0007669"/>
    <property type="project" value="UniProtKB-KW"/>
</dbReference>
<feature type="binding site" evidence="8">
    <location>
        <position position="116"/>
    </location>
    <ligand>
        <name>Zn(2+)</name>
        <dbReference type="ChEBI" id="CHEBI:29105"/>
    </ligand>
</feature>
<dbReference type="InterPro" id="IPR029035">
    <property type="entry name" value="DHS-like_NAD/FAD-binding_dom"/>
</dbReference>
<dbReference type="STRING" id="425264.A0A3G2S828"/>
<evidence type="ECO:0000313" key="11">
    <source>
        <dbReference type="Proteomes" id="UP000269793"/>
    </source>
</evidence>
<evidence type="ECO:0000256" key="6">
    <source>
        <dbReference type="ARBA" id="ARBA00022833"/>
    </source>
</evidence>
<evidence type="ECO:0000256" key="3">
    <source>
        <dbReference type="ARBA" id="ARBA00006924"/>
    </source>
</evidence>
<dbReference type="InterPro" id="IPR050134">
    <property type="entry name" value="NAD-dep_sirtuin_deacylases"/>
</dbReference>
<sequence>MAGAGISTGAGIPDFRSPVTGLYSRLEKYNLPYPEALFDITFFREDPVPFYTLFEELYPDGTKYRPTLTHTFFRLLDKKQKLLRVFTQNIDTLEHLAGLDHDKIVEAHGSFARARCVSCQKTVTTEWLREKVKSGQVARCEQRSCRAKKVVPPIKPDITFFGENLPERFFERLYDLRRADLLLVMGTSLKVQPFASLIDEVPLNCPRALLNLERVGESRHEHIFTRFGSAYGEGFDFDSERTRDMFCGGAVDDTVRLIARECDWEEELDKLHAQMHQDVDRLHPKLHDKAHSPQPNKVSVATLQNESADALADQLQATHLRDKEKL</sequence>
<feature type="binding site" evidence="8">
    <location>
        <position position="119"/>
    </location>
    <ligand>
        <name>Zn(2+)</name>
        <dbReference type="ChEBI" id="CHEBI:29105"/>
    </ligand>
</feature>
<dbReference type="Pfam" id="PF02146">
    <property type="entry name" value="SIR2"/>
    <property type="match status" value="1"/>
</dbReference>
<accession>A0A3G2S828</accession>
<dbReference type="AlphaFoldDB" id="A0A3G2S828"/>
<dbReference type="Gene3D" id="3.30.1600.10">
    <property type="entry name" value="SIR2/SIRT2 'Small Domain"/>
    <property type="match status" value="1"/>
</dbReference>
<dbReference type="GO" id="GO:0005634">
    <property type="term" value="C:nucleus"/>
    <property type="evidence" value="ECO:0007669"/>
    <property type="project" value="TreeGrafter"/>
</dbReference>
<evidence type="ECO:0000256" key="8">
    <source>
        <dbReference type="PROSITE-ProRule" id="PRU00236"/>
    </source>
</evidence>
<dbReference type="SUPFAM" id="SSF52467">
    <property type="entry name" value="DHS-like NAD/FAD-binding domain"/>
    <property type="match status" value="1"/>
</dbReference>
<dbReference type="InterPro" id="IPR026590">
    <property type="entry name" value="Ssirtuin_cat_dom"/>
</dbReference>
<organism evidence="10 11">
    <name type="scientific">Malassezia restricta (strain ATCC 96810 / NBRC 103918 / CBS 7877)</name>
    <name type="common">Seborrheic dermatitis infection agent</name>
    <dbReference type="NCBI Taxonomy" id="425264"/>
    <lineage>
        <taxon>Eukaryota</taxon>
        <taxon>Fungi</taxon>
        <taxon>Dikarya</taxon>
        <taxon>Basidiomycota</taxon>
        <taxon>Ustilaginomycotina</taxon>
        <taxon>Malasseziomycetes</taxon>
        <taxon>Malasseziales</taxon>
        <taxon>Malasseziaceae</taxon>
        <taxon>Malassezia</taxon>
    </lineage>
</organism>
<name>A0A3G2S828_MALR7</name>
<comment type="cofactor">
    <cofactor evidence="1">
        <name>Zn(2+)</name>
        <dbReference type="ChEBI" id="CHEBI:29105"/>
    </cofactor>
</comment>
<evidence type="ECO:0000259" key="9">
    <source>
        <dbReference type="PROSITE" id="PS50305"/>
    </source>
</evidence>
<keyword evidence="4" id="KW-0808">Transferase</keyword>
<dbReference type="VEuPathDB" id="FungiDB:DNF11_1247"/>
<dbReference type="PANTHER" id="PTHR11085">
    <property type="entry name" value="NAD-DEPENDENT PROTEIN DEACYLASE SIRTUIN-5, MITOCHONDRIAL-RELATED"/>
    <property type="match status" value="1"/>
</dbReference>
<protein>
    <submittedName>
        <fullName evidence="10">NAD-dependent protein deacetylase sirtuin-2</fullName>
        <ecNumber evidence="10">3.5.1.-</ecNumber>
    </submittedName>
</protein>
<keyword evidence="11" id="KW-1185">Reference proteome</keyword>
<dbReference type="GO" id="GO:0005739">
    <property type="term" value="C:mitochondrion"/>
    <property type="evidence" value="ECO:0007669"/>
    <property type="project" value="UniProtKB-SubCell"/>
</dbReference>
<dbReference type="GO" id="GO:0046872">
    <property type="term" value="F:metal ion binding"/>
    <property type="evidence" value="ECO:0007669"/>
    <property type="project" value="UniProtKB-KW"/>
</dbReference>